<gene>
    <name evidence="1" type="ORF">Tchl_0180</name>
</gene>
<name>A0A1H5YJD0_9RHOO</name>
<organism evidence="1 2">
    <name type="scientific">Thauera chlorobenzoica</name>
    <dbReference type="NCBI Taxonomy" id="96773"/>
    <lineage>
        <taxon>Bacteria</taxon>
        <taxon>Pseudomonadati</taxon>
        <taxon>Pseudomonadota</taxon>
        <taxon>Betaproteobacteria</taxon>
        <taxon>Rhodocyclales</taxon>
        <taxon>Zoogloeaceae</taxon>
        <taxon>Thauera</taxon>
    </lineage>
</organism>
<protein>
    <submittedName>
        <fullName evidence="1">Uncharacterized protein</fullName>
    </submittedName>
</protein>
<dbReference type="STRING" id="96773.Tchl_0180"/>
<keyword evidence="2" id="KW-1185">Reference proteome</keyword>
<dbReference type="RefSeq" id="WP_002943399.1">
    <property type="nucleotide sequence ID" value="NZ_CP018839.1"/>
</dbReference>
<accession>A0A1H5YJD0</accession>
<proteinExistence type="predicted"/>
<sequence length="84" mass="9458">MKAETEAEPRPSGRAESNLRVRRVFPVFVVLAAVLLIAEHRLHVLGYLPWLILLACPLMHVFMHHGHGHKGKHTPTEDQGNHDA</sequence>
<reference evidence="1 2" key="1">
    <citation type="submission" date="2016-12" db="EMBL/GenBank/DDBJ databases">
        <title>Complete genome sequence of Thauera chlorobenzoica, a Betaproteobacterium degrading haloaromatics anaerobically to CO2 and halides.</title>
        <authorList>
            <person name="Goris T."/>
            <person name="Mergelsberg M."/>
            <person name="Boll M."/>
        </authorList>
    </citation>
    <scope>NUCLEOTIDE SEQUENCE [LARGE SCALE GENOMIC DNA]</scope>
    <source>
        <strain evidence="1 2">3CB1</strain>
    </source>
</reference>
<dbReference type="Proteomes" id="UP000185739">
    <property type="component" value="Chromosome"/>
</dbReference>
<dbReference type="KEGG" id="tcl:Tchl_0180"/>
<evidence type="ECO:0000313" key="1">
    <source>
        <dbReference type="EMBL" id="APR03053.1"/>
    </source>
</evidence>
<dbReference type="InterPro" id="IPR021682">
    <property type="entry name" value="DUF2933"/>
</dbReference>
<dbReference type="AlphaFoldDB" id="A0A1H5YJD0"/>
<evidence type="ECO:0000313" key="2">
    <source>
        <dbReference type="Proteomes" id="UP000185739"/>
    </source>
</evidence>
<dbReference type="Pfam" id="PF11666">
    <property type="entry name" value="DUF2933"/>
    <property type="match status" value="1"/>
</dbReference>
<dbReference type="EMBL" id="CP018839">
    <property type="protein sequence ID" value="APR03053.1"/>
    <property type="molecule type" value="Genomic_DNA"/>
</dbReference>